<dbReference type="STRING" id="873513.HMPREF6485_2080"/>
<dbReference type="Proteomes" id="UP000003112">
    <property type="component" value="Unassembled WGS sequence"/>
</dbReference>
<keyword evidence="2" id="KW-1185">Reference proteome</keyword>
<sequence>MWKKREVTTIGFAFLNSCRKKVLRMSNKVSMYFNLMGYICTM</sequence>
<evidence type="ECO:0000313" key="1">
    <source>
        <dbReference type="EMBL" id="EFU29970.1"/>
    </source>
</evidence>
<proteinExistence type="predicted"/>
<reference evidence="1 2" key="1">
    <citation type="submission" date="2010-10" db="EMBL/GenBank/DDBJ databases">
        <authorList>
            <person name="Muzny D."/>
            <person name="Qin X."/>
            <person name="Deng J."/>
            <person name="Jiang H."/>
            <person name="Liu Y."/>
            <person name="Qu J."/>
            <person name="Song X.-Z."/>
            <person name="Zhang L."/>
            <person name="Thornton R."/>
            <person name="Coyle M."/>
            <person name="Francisco L."/>
            <person name="Jackson L."/>
            <person name="Javaid M."/>
            <person name="Korchina V."/>
            <person name="Kovar C."/>
            <person name="Mata R."/>
            <person name="Mathew T."/>
            <person name="Ngo R."/>
            <person name="Nguyen L."/>
            <person name="Nguyen N."/>
            <person name="Okwuonu G."/>
            <person name="Ongeri F."/>
            <person name="Pham C."/>
            <person name="Simmons D."/>
            <person name="Wilczek-Boney K."/>
            <person name="Hale W."/>
            <person name="Jakkamsetti A."/>
            <person name="Pham P."/>
            <person name="Ruth R."/>
            <person name="San Lucas F."/>
            <person name="Warren J."/>
            <person name="Zhang J."/>
            <person name="Zhao Z."/>
            <person name="Zhou C."/>
            <person name="Zhu D."/>
            <person name="Lee S."/>
            <person name="Bess C."/>
            <person name="Blankenburg K."/>
            <person name="Forbes L."/>
            <person name="Fu Q."/>
            <person name="Gubbala S."/>
            <person name="Hirani K."/>
            <person name="Jayaseelan J.C."/>
            <person name="Lara F."/>
            <person name="Munidasa M."/>
            <person name="Palculict T."/>
            <person name="Patil S."/>
            <person name="Pu L.-L."/>
            <person name="Saada N."/>
            <person name="Tang L."/>
            <person name="Weissenberger G."/>
            <person name="Zhu Y."/>
            <person name="Hemphill L."/>
            <person name="Shang Y."/>
            <person name="Youmans B."/>
            <person name="Ayvaz T."/>
            <person name="Ross M."/>
            <person name="Santibanez J."/>
            <person name="Aqrawi P."/>
            <person name="Gross S."/>
            <person name="Joshi V."/>
            <person name="Fowler G."/>
            <person name="Nazareth L."/>
            <person name="Reid J."/>
            <person name="Worley K."/>
            <person name="Petrosino J."/>
            <person name="Highlander S."/>
            <person name="Gibbs R."/>
        </authorList>
    </citation>
    <scope>NUCLEOTIDE SEQUENCE [LARGE SCALE GENOMIC DNA]</scope>
    <source>
        <strain evidence="1 2">ATCC 33574</strain>
    </source>
</reference>
<gene>
    <name evidence="1" type="ORF">HMPREF6485_2080</name>
</gene>
<protein>
    <submittedName>
        <fullName evidence="1">Uncharacterized protein</fullName>
    </submittedName>
</protein>
<organism evidence="1 2">
    <name type="scientific">Segatella buccae ATCC 33574</name>
    <dbReference type="NCBI Taxonomy" id="873513"/>
    <lineage>
        <taxon>Bacteria</taxon>
        <taxon>Pseudomonadati</taxon>
        <taxon>Bacteroidota</taxon>
        <taxon>Bacteroidia</taxon>
        <taxon>Bacteroidales</taxon>
        <taxon>Prevotellaceae</taxon>
        <taxon>Segatella</taxon>
    </lineage>
</organism>
<dbReference type="EMBL" id="AEPD01000032">
    <property type="protein sequence ID" value="EFU29970.1"/>
    <property type="molecule type" value="Genomic_DNA"/>
</dbReference>
<dbReference type="HOGENOM" id="CLU_3255715_0_0_10"/>
<dbReference type="AlphaFoldDB" id="E6K916"/>
<comment type="caution">
    <text evidence="1">The sequence shown here is derived from an EMBL/GenBank/DDBJ whole genome shotgun (WGS) entry which is preliminary data.</text>
</comment>
<name>E6K916_9BACT</name>
<accession>E6K916</accession>
<evidence type="ECO:0000313" key="2">
    <source>
        <dbReference type="Proteomes" id="UP000003112"/>
    </source>
</evidence>